<evidence type="ECO:0000313" key="2">
    <source>
        <dbReference type="EMBL" id="KAF9476311.1"/>
    </source>
</evidence>
<evidence type="ECO:0000256" key="1">
    <source>
        <dbReference type="SAM" id="MobiDB-lite"/>
    </source>
</evidence>
<name>A0A9P5YYP3_9AGAR</name>
<dbReference type="EMBL" id="MU155299">
    <property type="protein sequence ID" value="KAF9476311.1"/>
    <property type="molecule type" value="Genomic_DNA"/>
</dbReference>
<protein>
    <submittedName>
        <fullName evidence="2">Uncharacterized protein</fullName>
    </submittedName>
</protein>
<sequence>MRKRRVVNSNSLGAGGGSRGCIANGGGSRLCIANSGGSRLCIANGRGCHCENTVSGPEGGGREGHRSRESGGDSANSSPGRIGEESAVDDGGDDGENGLVGGVADEDFAWDGRSA</sequence>
<feature type="region of interest" description="Disordered" evidence="1">
    <location>
        <begin position="52"/>
        <end position="115"/>
    </location>
</feature>
<dbReference type="Proteomes" id="UP000807469">
    <property type="component" value="Unassembled WGS sequence"/>
</dbReference>
<feature type="compositionally biased region" description="Basic and acidic residues" evidence="1">
    <location>
        <begin position="60"/>
        <end position="71"/>
    </location>
</feature>
<keyword evidence="3" id="KW-1185">Reference proteome</keyword>
<gene>
    <name evidence="2" type="ORF">BDN70DRAFT_184168</name>
</gene>
<feature type="region of interest" description="Disordered" evidence="1">
    <location>
        <begin position="1"/>
        <end position="24"/>
    </location>
</feature>
<organism evidence="2 3">
    <name type="scientific">Pholiota conissans</name>
    <dbReference type="NCBI Taxonomy" id="109636"/>
    <lineage>
        <taxon>Eukaryota</taxon>
        <taxon>Fungi</taxon>
        <taxon>Dikarya</taxon>
        <taxon>Basidiomycota</taxon>
        <taxon>Agaricomycotina</taxon>
        <taxon>Agaricomycetes</taxon>
        <taxon>Agaricomycetidae</taxon>
        <taxon>Agaricales</taxon>
        <taxon>Agaricineae</taxon>
        <taxon>Strophariaceae</taxon>
        <taxon>Pholiota</taxon>
    </lineage>
</organism>
<comment type="caution">
    <text evidence="2">The sequence shown here is derived from an EMBL/GenBank/DDBJ whole genome shotgun (WGS) entry which is preliminary data.</text>
</comment>
<feature type="compositionally biased region" description="Acidic residues" evidence="1">
    <location>
        <begin position="86"/>
        <end position="96"/>
    </location>
</feature>
<dbReference type="AlphaFoldDB" id="A0A9P5YYP3"/>
<feature type="compositionally biased region" description="Gly residues" evidence="1">
    <location>
        <begin position="13"/>
        <end position="24"/>
    </location>
</feature>
<evidence type="ECO:0000313" key="3">
    <source>
        <dbReference type="Proteomes" id="UP000807469"/>
    </source>
</evidence>
<proteinExistence type="predicted"/>
<reference evidence="2" key="1">
    <citation type="submission" date="2020-11" db="EMBL/GenBank/DDBJ databases">
        <authorList>
            <consortium name="DOE Joint Genome Institute"/>
            <person name="Ahrendt S."/>
            <person name="Riley R."/>
            <person name="Andreopoulos W."/>
            <person name="Labutti K."/>
            <person name="Pangilinan J."/>
            <person name="Ruiz-Duenas F.J."/>
            <person name="Barrasa J.M."/>
            <person name="Sanchez-Garcia M."/>
            <person name="Camarero S."/>
            <person name="Miyauchi S."/>
            <person name="Serrano A."/>
            <person name="Linde D."/>
            <person name="Babiker R."/>
            <person name="Drula E."/>
            <person name="Ayuso-Fernandez I."/>
            <person name="Pacheco R."/>
            <person name="Padilla G."/>
            <person name="Ferreira P."/>
            <person name="Barriuso J."/>
            <person name="Kellner H."/>
            <person name="Castanera R."/>
            <person name="Alfaro M."/>
            <person name="Ramirez L."/>
            <person name="Pisabarro A.G."/>
            <person name="Kuo A."/>
            <person name="Tritt A."/>
            <person name="Lipzen A."/>
            <person name="He G."/>
            <person name="Yan M."/>
            <person name="Ng V."/>
            <person name="Cullen D."/>
            <person name="Martin F."/>
            <person name="Rosso M.-N."/>
            <person name="Henrissat B."/>
            <person name="Hibbett D."/>
            <person name="Martinez A.T."/>
            <person name="Grigoriev I.V."/>
        </authorList>
    </citation>
    <scope>NUCLEOTIDE SEQUENCE</scope>
    <source>
        <strain evidence="2">CIRM-BRFM 674</strain>
    </source>
</reference>
<accession>A0A9P5YYP3</accession>